<reference evidence="1" key="2">
    <citation type="journal article" date="2023" name="IMA Fungus">
        <title>Comparative genomic study of the Penicillium genus elucidates a diverse pangenome and 15 lateral gene transfer events.</title>
        <authorList>
            <person name="Petersen C."/>
            <person name="Sorensen T."/>
            <person name="Nielsen M.R."/>
            <person name="Sondergaard T.E."/>
            <person name="Sorensen J.L."/>
            <person name="Fitzpatrick D.A."/>
            <person name="Frisvad J.C."/>
            <person name="Nielsen K.L."/>
        </authorList>
    </citation>
    <scope>NUCLEOTIDE SEQUENCE</scope>
    <source>
        <strain evidence="1">IBT 19713</strain>
    </source>
</reference>
<evidence type="ECO:0000313" key="2">
    <source>
        <dbReference type="Proteomes" id="UP001150941"/>
    </source>
</evidence>
<keyword evidence="2" id="KW-1185">Reference proteome</keyword>
<name>A0A9W9P8F3_9EURO</name>
<sequence>MNEAQVKWVGVTETSAGSVVAELKCSKTRPAHFTRKRVPPIPGNWNKSSPVRRITASPFLNDSYFGDSLDSCQVHSWAVASTETIWHASQDSDLPNSSPWDRSILFGRACSVPCYTPYGLLDYTRDLANSGKELTALAPPDILSPAAKARGTLGSQLQFRVPADTDLNISNDSGPIDIRTPRIAERRLMNQPEDHPASLCGS</sequence>
<accession>A0A9W9P8F3</accession>
<reference evidence="1" key="1">
    <citation type="submission" date="2022-11" db="EMBL/GenBank/DDBJ databases">
        <authorList>
            <person name="Petersen C."/>
        </authorList>
    </citation>
    <scope>NUCLEOTIDE SEQUENCE</scope>
    <source>
        <strain evidence="1">IBT 19713</strain>
    </source>
</reference>
<comment type="caution">
    <text evidence="1">The sequence shown here is derived from an EMBL/GenBank/DDBJ whole genome shotgun (WGS) entry which is preliminary data.</text>
</comment>
<protein>
    <submittedName>
        <fullName evidence="1">Uncharacterized protein</fullName>
    </submittedName>
</protein>
<dbReference type="EMBL" id="JAPQKS010000003">
    <property type="protein sequence ID" value="KAJ5239744.1"/>
    <property type="molecule type" value="Genomic_DNA"/>
</dbReference>
<dbReference type="Proteomes" id="UP001150941">
    <property type="component" value="Unassembled WGS sequence"/>
</dbReference>
<gene>
    <name evidence="1" type="ORF">N7468_004363</name>
</gene>
<proteinExistence type="predicted"/>
<organism evidence="1 2">
    <name type="scientific">Penicillium chermesinum</name>
    <dbReference type="NCBI Taxonomy" id="63820"/>
    <lineage>
        <taxon>Eukaryota</taxon>
        <taxon>Fungi</taxon>
        <taxon>Dikarya</taxon>
        <taxon>Ascomycota</taxon>
        <taxon>Pezizomycotina</taxon>
        <taxon>Eurotiomycetes</taxon>
        <taxon>Eurotiomycetidae</taxon>
        <taxon>Eurotiales</taxon>
        <taxon>Aspergillaceae</taxon>
        <taxon>Penicillium</taxon>
    </lineage>
</organism>
<dbReference type="AlphaFoldDB" id="A0A9W9P8F3"/>
<dbReference type="RefSeq" id="XP_058332663.1">
    <property type="nucleotide sequence ID" value="XM_058473660.1"/>
</dbReference>
<dbReference type="GeneID" id="83200963"/>
<evidence type="ECO:0000313" key="1">
    <source>
        <dbReference type="EMBL" id="KAJ5239744.1"/>
    </source>
</evidence>